<dbReference type="InterPro" id="IPR009100">
    <property type="entry name" value="AcylCoA_DH/oxidase_NM_dom_sf"/>
</dbReference>
<evidence type="ECO:0000313" key="10">
    <source>
        <dbReference type="Proteomes" id="UP000182800"/>
    </source>
</evidence>
<protein>
    <submittedName>
        <fullName evidence="9">Acyl-CoA dehydrogenase</fullName>
    </submittedName>
</protein>
<feature type="domain" description="Acyl-CoA dehydrogenase/oxidase C-terminal" evidence="6">
    <location>
        <begin position="232"/>
        <end position="380"/>
    </location>
</feature>
<accession>A0ABY0K9P2</accession>
<dbReference type="Gene3D" id="2.40.110.10">
    <property type="entry name" value="Butyryl-CoA Dehydrogenase, subunit A, domain 2"/>
    <property type="match status" value="1"/>
</dbReference>
<comment type="caution">
    <text evidence="9">The sequence shown here is derived from an EMBL/GenBank/DDBJ whole genome shotgun (WGS) entry which is preliminary data.</text>
</comment>
<dbReference type="Proteomes" id="UP000182800">
    <property type="component" value="Unassembled WGS sequence"/>
</dbReference>
<evidence type="ECO:0000256" key="2">
    <source>
        <dbReference type="ARBA" id="ARBA00009347"/>
    </source>
</evidence>
<proteinExistence type="inferred from homology"/>
<keyword evidence="3 5" id="KW-0285">Flavoprotein</keyword>
<dbReference type="SUPFAM" id="SSF56645">
    <property type="entry name" value="Acyl-CoA dehydrogenase NM domain-like"/>
    <property type="match status" value="1"/>
</dbReference>
<evidence type="ECO:0000256" key="5">
    <source>
        <dbReference type="RuleBase" id="RU362125"/>
    </source>
</evidence>
<gene>
    <name evidence="9" type="ORF">GA0071312_2107</name>
</gene>
<keyword evidence="4 5" id="KW-0274">FAD</keyword>
<comment type="similarity">
    <text evidence="2 5">Belongs to the acyl-CoA dehydrogenase family.</text>
</comment>
<keyword evidence="5" id="KW-0560">Oxidoreductase</keyword>
<dbReference type="Gene3D" id="1.10.540.10">
    <property type="entry name" value="Acyl-CoA dehydrogenase/oxidase, N-terminal domain"/>
    <property type="match status" value="1"/>
</dbReference>
<dbReference type="InterPro" id="IPR013786">
    <property type="entry name" value="AcylCoA_DH/ox_N"/>
</dbReference>
<keyword evidence="10" id="KW-1185">Reference proteome</keyword>
<dbReference type="InterPro" id="IPR046373">
    <property type="entry name" value="Acyl-CoA_Oxase/DH_mid-dom_sf"/>
</dbReference>
<evidence type="ECO:0000256" key="1">
    <source>
        <dbReference type="ARBA" id="ARBA00001974"/>
    </source>
</evidence>
<dbReference type="InterPro" id="IPR036250">
    <property type="entry name" value="AcylCo_DH-like_C"/>
</dbReference>
<feature type="domain" description="Acyl-CoA dehydrogenase/oxidase N-terminal" evidence="8">
    <location>
        <begin position="8"/>
        <end position="117"/>
    </location>
</feature>
<dbReference type="Pfam" id="PF02771">
    <property type="entry name" value="Acyl-CoA_dh_N"/>
    <property type="match status" value="1"/>
</dbReference>
<dbReference type="InterPro" id="IPR006089">
    <property type="entry name" value="Acyl-CoA_DH_CS"/>
</dbReference>
<dbReference type="Gene3D" id="1.20.140.10">
    <property type="entry name" value="Butyryl-CoA Dehydrogenase, subunit A, domain 3"/>
    <property type="match status" value="1"/>
</dbReference>
<reference evidence="9 10" key="1">
    <citation type="submission" date="2016-08" db="EMBL/GenBank/DDBJ databases">
        <authorList>
            <person name="Varghese N."/>
            <person name="Submissions Spin"/>
        </authorList>
    </citation>
    <scope>NUCLEOTIDE SEQUENCE [LARGE SCALE GENOMIC DNA]</scope>
    <source>
        <strain evidence="9 10">HL-109</strain>
    </source>
</reference>
<dbReference type="SUPFAM" id="SSF47203">
    <property type="entry name" value="Acyl-CoA dehydrogenase C-terminal domain-like"/>
    <property type="match status" value="1"/>
</dbReference>
<dbReference type="EMBL" id="FMBM01000002">
    <property type="protein sequence ID" value="SCC81174.1"/>
    <property type="molecule type" value="Genomic_DNA"/>
</dbReference>
<sequence length="390" mass="42010">MPLDTEISAQILEAVRRLVEERLIPAEAEVEETNAIPQPLVDAMKEMGLFGLSTPAEYGGLGFDLATEAEVMMELCRASVAFRSRLGTNNGIGALGIIIDGNDEQKSRWLPRIASGELITSFALTEPEAGSDAASLRSTARRDGSDFLINGTKRYITNAPIAGLFTVMARTDPDAPAGKGISAFLVPAETPGLSVGKSDRKMGQRGAHTADVVFEDVRVPADAIIGGPEREGQGFATAMKVLDRGRIHLAAVSVGAAIRLLEEALSYAMERRQFGQAIAGFQLVQAMLADSRAEIEAARALVRDAARRYDAGETVPTLASCCKMLASETLGRVADRAVQIHGGAGYMAEYPVERLYRDARLFRIYEGTTQIQQLIIARNMIRDAEAGRRI</sequence>
<dbReference type="Pfam" id="PF00441">
    <property type="entry name" value="Acyl-CoA_dh_1"/>
    <property type="match status" value="1"/>
</dbReference>
<dbReference type="PROSITE" id="PS00073">
    <property type="entry name" value="ACYL_COA_DH_2"/>
    <property type="match status" value="1"/>
</dbReference>
<evidence type="ECO:0000313" key="9">
    <source>
        <dbReference type="EMBL" id="SCC81174.1"/>
    </source>
</evidence>
<evidence type="ECO:0000259" key="6">
    <source>
        <dbReference type="Pfam" id="PF00441"/>
    </source>
</evidence>
<organism evidence="9 10">
    <name type="scientific">Saliniramus fredricksonii</name>
    <dbReference type="NCBI Taxonomy" id="1653334"/>
    <lineage>
        <taxon>Bacteria</taxon>
        <taxon>Pseudomonadati</taxon>
        <taxon>Pseudomonadota</taxon>
        <taxon>Alphaproteobacteria</taxon>
        <taxon>Hyphomicrobiales</taxon>
        <taxon>Salinarimonadaceae</taxon>
        <taxon>Saliniramus</taxon>
    </lineage>
</organism>
<evidence type="ECO:0000256" key="3">
    <source>
        <dbReference type="ARBA" id="ARBA00022630"/>
    </source>
</evidence>
<comment type="cofactor">
    <cofactor evidence="1 5">
        <name>FAD</name>
        <dbReference type="ChEBI" id="CHEBI:57692"/>
    </cofactor>
</comment>
<dbReference type="PANTHER" id="PTHR43884">
    <property type="entry name" value="ACYL-COA DEHYDROGENASE"/>
    <property type="match status" value="1"/>
</dbReference>
<evidence type="ECO:0000259" key="7">
    <source>
        <dbReference type="Pfam" id="PF02770"/>
    </source>
</evidence>
<name>A0ABY0K9P2_9HYPH</name>
<dbReference type="InterPro" id="IPR006091">
    <property type="entry name" value="Acyl-CoA_Oxase/DH_mid-dom"/>
</dbReference>
<dbReference type="PIRSF" id="PIRSF016578">
    <property type="entry name" value="HsaA"/>
    <property type="match status" value="1"/>
</dbReference>
<dbReference type="InterPro" id="IPR009075">
    <property type="entry name" value="AcylCo_DH/oxidase_C"/>
</dbReference>
<dbReference type="PANTHER" id="PTHR43884:SF12">
    <property type="entry name" value="ISOVALERYL-COA DEHYDROGENASE, MITOCHONDRIAL-RELATED"/>
    <property type="match status" value="1"/>
</dbReference>
<feature type="domain" description="Acyl-CoA oxidase/dehydrogenase middle" evidence="7">
    <location>
        <begin position="121"/>
        <end position="217"/>
    </location>
</feature>
<evidence type="ECO:0000259" key="8">
    <source>
        <dbReference type="Pfam" id="PF02771"/>
    </source>
</evidence>
<dbReference type="InterPro" id="IPR037069">
    <property type="entry name" value="AcylCoA_DH/ox_N_sf"/>
</dbReference>
<dbReference type="PROSITE" id="PS00072">
    <property type="entry name" value="ACYL_COA_DH_1"/>
    <property type="match status" value="1"/>
</dbReference>
<dbReference type="Pfam" id="PF02770">
    <property type="entry name" value="Acyl-CoA_dh_M"/>
    <property type="match status" value="1"/>
</dbReference>
<dbReference type="RefSeq" id="WP_074444929.1">
    <property type="nucleotide sequence ID" value="NZ_FMBM01000002.1"/>
</dbReference>
<evidence type="ECO:0000256" key="4">
    <source>
        <dbReference type="ARBA" id="ARBA00022827"/>
    </source>
</evidence>